<accession>A0A512HB95</accession>
<evidence type="ECO:0000256" key="4">
    <source>
        <dbReference type="SAM" id="MobiDB-lite"/>
    </source>
</evidence>
<feature type="transmembrane region" description="Helical" evidence="5">
    <location>
        <begin position="49"/>
        <end position="68"/>
    </location>
</feature>
<feature type="transmembrane region" description="Helical" evidence="5">
    <location>
        <begin position="317"/>
        <end position="339"/>
    </location>
</feature>
<feature type="transmembrane region" description="Helical" evidence="5">
    <location>
        <begin position="186"/>
        <end position="207"/>
    </location>
</feature>
<evidence type="ECO:0000256" key="5">
    <source>
        <dbReference type="SAM" id="Phobius"/>
    </source>
</evidence>
<dbReference type="EMBL" id="BJZO01000100">
    <property type="protein sequence ID" value="GEO82705.1"/>
    <property type="molecule type" value="Genomic_DNA"/>
</dbReference>
<evidence type="ECO:0000256" key="1">
    <source>
        <dbReference type="ARBA" id="ARBA00022692"/>
    </source>
</evidence>
<dbReference type="GO" id="GO:0022857">
    <property type="term" value="F:transmembrane transporter activity"/>
    <property type="evidence" value="ECO:0007669"/>
    <property type="project" value="InterPro"/>
</dbReference>
<feature type="domain" description="Major facilitator superfamily (MFS) profile" evidence="6">
    <location>
        <begin position="1"/>
        <end position="370"/>
    </location>
</feature>
<dbReference type="InterPro" id="IPR036259">
    <property type="entry name" value="MFS_trans_sf"/>
</dbReference>
<keyword evidence="8" id="KW-1185">Reference proteome</keyword>
<feature type="transmembrane region" description="Helical" evidence="5">
    <location>
        <begin position="284"/>
        <end position="305"/>
    </location>
</feature>
<dbReference type="Proteomes" id="UP000321567">
    <property type="component" value="Unassembled WGS sequence"/>
</dbReference>
<dbReference type="PANTHER" id="PTHR23546:SF1">
    <property type="entry name" value="MEMBRANE PROTEIN"/>
    <property type="match status" value="1"/>
</dbReference>
<feature type="transmembrane region" description="Helical" evidence="5">
    <location>
        <begin position="74"/>
        <end position="99"/>
    </location>
</feature>
<dbReference type="SUPFAM" id="SSF103473">
    <property type="entry name" value="MFS general substrate transporter"/>
    <property type="match status" value="1"/>
</dbReference>
<gene>
    <name evidence="7" type="ORF">ROR02_28360</name>
</gene>
<comment type="caution">
    <text evidence="7">The sequence shown here is derived from an EMBL/GenBank/DDBJ whole genome shotgun (WGS) entry which is preliminary data.</text>
</comment>
<proteinExistence type="predicted"/>
<keyword evidence="2 5" id="KW-1133">Transmembrane helix</keyword>
<sequence>MLISLPALGREMGFGDVQTGALLSVSALVLSVSAPAWGSWSDARGRRRVLILGLVAAALFPALLAIVAHARLSLAMPASLAFAVLLGGRLAQAAGAGALMPTAQAYLADITSAEGRASGMGLMGAAFGVGTLAGSALALGLGGDGMGIALGVITFVIALAAWGAWRALPEPPRVPLAKTPADFREIAGKIAPFLLLTVCGLAVYGVIQQVTVLRLQDGFGLGGDASVRVSGGLMMVTMLAMILTQGMIVRRLACPPGRLLRLGTLGVVVALLLSLAPLGLAGLALAMGGLGAALGLALPGNLAALSVRAGPGAQGRAAGLNGLAQGAGMAAGPLLGATLHQVSPLAPYAAAAGIMVIGGIVVWIATRRGCSPDAPACSPCGRAEAGRSCTDETSQSEEVSS</sequence>
<keyword evidence="3 5" id="KW-0472">Membrane</keyword>
<evidence type="ECO:0000313" key="8">
    <source>
        <dbReference type="Proteomes" id="UP000321567"/>
    </source>
</evidence>
<feature type="transmembrane region" description="Helical" evidence="5">
    <location>
        <begin position="227"/>
        <end position="247"/>
    </location>
</feature>
<dbReference type="AlphaFoldDB" id="A0A512HB95"/>
<evidence type="ECO:0000313" key="7">
    <source>
        <dbReference type="EMBL" id="GEO82705.1"/>
    </source>
</evidence>
<feature type="transmembrane region" description="Helical" evidence="5">
    <location>
        <begin position="20"/>
        <end position="37"/>
    </location>
</feature>
<keyword evidence="1 5" id="KW-0812">Transmembrane</keyword>
<feature type="compositionally biased region" description="Polar residues" evidence="4">
    <location>
        <begin position="391"/>
        <end position="401"/>
    </location>
</feature>
<feature type="region of interest" description="Disordered" evidence="4">
    <location>
        <begin position="380"/>
        <end position="401"/>
    </location>
</feature>
<evidence type="ECO:0000259" key="6">
    <source>
        <dbReference type="PROSITE" id="PS50850"/>
    </source>
</evidence>
<reference evidence="7 8" key="1">
    <citation type="submission" date="2019-07" db="EMBL/GenBank/DDBJ databases">
        <title>Whole genome shotgun sequence of Rhodospirillum oryzae NBRC 107573.</title>
        <authorList>
            <person name="Hosoyama A."/>
            <person name="Uohara A."/>
            <person name="Ohji S."/>
            <person name="Ichikawa N."/>
        </authorList>
    </citation>
    <scope>NUCLEOTIDE SEQUENCE [LARGE SCALE GENOMIC DNA]</scope>
    <source>
        <strain evidence="7 8">NBRC 107573</strain>
    </source>
</reference>
<protein>
    <submittedName>
        <fullName evidence="7">MFS transporter</fullName>
    </submittedName>
</protein>
<dbReference type="PANTHER" id="PTHR23546">
    <property type="entry name" value="TRANSPORT PROTEIN"/>
    <property type="match status" value="1"/>
</dbReference>
<evidence type="ECO:0000256" key="2">
    <source>
        <dbReference type="ARBA" id="ARBA00022989"/>
    </source>
</evidence>
<dbReference type="Pfam" id="PF07690">
    <property type="entry name" value="MFS_1"/>
    <property type="match status" value="1"/>
</dbReference>
<dbReference type="Gene3D" id="1.20.1250.20">
    <property type="entry name" value="MFS general substrate transporter like domains"/>
    <property type="match status" value="1"/>
</dbReference>
<name>A0A512HB95_9PROT</name>
<dbReference type="PROSITE" id="PS50850">
    <property type="entry name" value="MFS"/>
    <property type="match status" value="1"/>
</dbReference>
<feature type="transmembrane region" description="Helical" evidence="5">
    <location>
        <begin position="120"/>
        <end position="141"/>
    </location>
</feature>
<feature type="transmembrane region" description="Helical" evidence="5">
    <location>
        <begin position="147"/>
        <end position="165"/>
    </location>
</feature>
<feature type="transmembrane region" description="Helical" evidence="5">
    <location>
        <begin position="259"/>
        <end position="278"/>
    </location>
</feature>
<organism evidence="7 8">
    <name type="scientific">Pararhodospirillum oryzae</name>
    <dbReference type="NCBI Taxonomy" id="478448"/>
    <lineage>
        <taxon>Bacteria</taxon>
        <taxon>Pseudomonadati</taxon>
        <taxon>Pseudomonadota</taxon>
        <taxon>Alphaproteobacteria</taxon>
        <taxon>Rhodospirillales</taxon>
        <taxon>Rhodospirillaceae</taxon>
        <taxon>Pararhodospirillum</taxon>
    </lineage>
</organism>
<evidence type="ECO:0000256" key="3">
    <source>
        <dbReference type="ARBA" id="ARBA00023136"/>
    </source>
</evidence>
<dbReference type="InterPro" id="IPR011701">
    <property type="entry name" value="MFS"/>
</dbReference>
<dbReference type="InterPro" id="IPR020846">
    <property type="entry name" value="MFS_dom"/>
</dbReference>
<feature type="transmembrane region" description="Helical" evidence="5">
    <location>
        <begin position="345"/>
        <end position="365"/>
    </location>
</feature>